<organism evidence="2 3">
    <name type="scientific">Nonomuraea solani</name>
    <dbReference type="NCBI Taxonomy" id="1144553"/>
    <lineage>
        <taxon>Bacteria</taxon>
        <taxon>Bacillati</taxon>
        <taxon>Actinomycetota</taxon>
        <taxon>Actinomycetes</taxon>
        <taxon>Streptosporangiales</taxon>
        <taxon>Streptosporangiaceae</taxon>
        <taxon>Nonomuraea</taxon>
    </lineage>
</organism>
<dbReference type="Proteomes" id="UP000236732">
    <property type="component" value="Unassembled WGS sequence"/>
</dbReference>
<protein>
    <submittedName>
        <fullName evidence="2">Uncharacterized protein</fullName>
    </submittedName>
</protein>
<sequence length="353" mass="37295">MKRPRLRSGPFCVPRRCAGPQPTSERPWKALEGVAQRLGSGEWGRPYSSHARVAAGAPETRGPDAHTDGYGQPAARTDTLKCPDFPKPTTGNAPPAVGHLKPPNPQSTVGRPIFRHPPNHFPAARRPPPPAAARRRPPPARRRPPPAGRRPPATGLRPLANRPSATGHPATVRWPIRRPLVRRPPIRRPPMATGSPAIARQSYPLATARGHRTWPSTIRLSPPASRPSAVGHPATPAGHLSSAHPATGDLTADHLTICHPPGDPSATARCPSPADYRPRSPATPLPPASCPLVSHPATARRRSHRLLSAVGPLVGPSAVQRPLMAGSRPPLGCRPPAATGVPATGNRPAVARP</sequence>
<evidence type="ECO:0000256" key="1">
    <source>
        <dbReference type="SAM" id="MobiDB-lite"/>
    </source>
</evidence>
<accession>A0A1H6EXB3</accession>
<evidence type="ECO:0000313" key="2">
    <source>
        <dbReference type="EMBL" id="SEH01751.1"/>
    </source>
</evidence>
<feature type="region of interest" description="Disordered" evidence="1">
    <location>
        <begin position="264"/>
        <end position="290"/>
    </location>
</feature>
<keyword evidence="3" id="KW-1185">Reference proteome</keyword>
<feature type="compositionally biased region" description="Basic residues" evidence="1">
    <location>
        <begin position="175"/>
        <end position="186"/>
    </location>
</feature>
<feature type="region of interest" description="Disordered" evidence="1">
    <location>
        <begin position="1"/>
        <end position="246"/>
    </location>
</feature>
<reference evidence="2 3" key="1">
    <citation type="submission" date="2016-10" db="EMBL/GenBank/DDBJ databases">
        <authorList>
            <person name="de Groot N.N."/>
        </authorList>
    </citation>
    <scope>NUCLEOTIDE SEQUENCE [LARGE SCALE GENOMIC DNA]</scope>
    <source>
        <strain evidence="2 3">CGMCC 4.7037</strain>
    </source>
</reference>
<evidence type="ECO:0000313" key="3">
    <source>
        <dbReference type="Proteomes" id="UP000236732"/>
    </source>
</evidence>
<gene>
    <name evidence="2" type="ORF">SAMN05444920_121199</name>
</gene>
<dbReference type="EMBL" id="FNVT01000021">
    <property type="protein sequence ID" value="SEH01751.1"/>
    <property type="molecule type" value="Genomic_DNA"/>
</dbReference>
<proteinExistence type="predicted"/>
<feature type="compositionally biased region" description="Basic residues" evidence="1">
    <location>
        <begin position="133"/>
        <end position="144"/>
    </location>
</feature>
<name>A0A1H6EXB3_9ACTN</name>
<feature type="region of interest" description="Disordered" evidence="1">
    <location>
        <begin position="320"/>
        <end position="353"/>
    </location>
</feature>
<dbReference type="AlphaFoldDB" id="A0A1H6EXB3"/>